<evidence type="ECO:0000259" key="5">
    <source>
        <dbReference type="PROSITE" id="PS51228"/>
    </source>
</evidence>
<feature type="compositionally biased region" description="Low complexity" evidence="3">
    <location>
        <begin position="586"/>
        <end position="635"/>
    </location>
</feature>
<dbReference type="InterPro" id="IPR014352">
    <property type="entry name" value="FERM/acyl-CoA-bd_prot_sf"/>
</dbReference>
<evidence type="ECO:0000313" key="6">
    <source>
        <dbReference type="EMBL" id="KAG0014073.1"/>
    </source>
</evidence>
<feature type="transmembrane region" description="Helical" evidence="4">
    <location>
        <begin position="751"/>
        <end position="770"/>
    </location>
</feature>
<dbReference type="PANTHER" id="PTHR23310:SF62">
    <property type="entry name" value="ACYL-COA BINDING PROTEIN 1, ISOFORM A"/>
    <property type="match status" value="1"/>
</dbReference>
<comment type="caution">
    <text evidence="6">The sequence shown here is derived from an EMBL/GenBank/DDBJ whole genome shotgun (WGS) entry which is preliminary data.</text>
</comment>
<feature type="compositionally biased region" description="Acidic residues" evidence="3">
    <location>
        <begin position="299"/>
        <end position="320"/>
    </location>
</feature>
<sequence>MSYSSSRASSPSSPISKAALSSRSPPLAPLPSLSATLPGLTAFDRAVHVVNISNMTSQSYSDSHSPSGDSVEFTPEDQLLLYGAYKQATKGDVNTLKPAFFDISARSKWQAWANLRGKSKEEASEIYVNLVVKSLTRPASHPEHIMLADEILQRPSTPPPPLPILLQQKLDEKEPEPVQYVTSNSSNISDQHLHLQPTRKGSIALSTGVRSSAPSVYELASESLVDGEVEESTTTIDIQRREFTETVVEEEIIDDDDDDYADEVQKATSSLSPPLSRNEDATCQTREPVHTEQAGDGTNDGEDDEVYQSSEEYDEDDSDESSVTLAPVPSQQIKREVVPHQQVLVNTDLDTAARANRHHSREDDFVDEGVFEEEEKDEHVAQDQGLLGSIEVLDMTGDKEEEKILAKSPISRNGSISSGYGGSVLSDKESTLSYRNTLDMLISGQNKESKIGLTSPHVEPYRVNFMQDASISPLDLNIHKDEHEQNRRNSNQHAADAPTRQDTPAVSSAPQSPVSVSASLVQSSQPSSSASATTAPVDEPVCPVSKKTASSGGVCPAAMFAQARAAAAAAAENGPSPATSTEAKGSTNSHTNNEASSSSSSSPTIIPRSASEPVHAPESESSASSSTPSTVTAAANPGKRLGQGIVNRFTALRSSLAAVSARASALSGGSSSTATVDPNAVVVKDPVTHQSVTVVCPHLKSTRELETEVIRLQTEVSVLHERLDLLQESLKLKSESRKLEQRSVRGVLKMMLRQGLINAALLLIVFAILYKRRSPIAYAILAYIGHSKKEGEASWRAFMRWSADLVRTGQKNQQYVLRAGRRNGYW</sequence>
<reference evidence="6" key="1">
    <citation type="journal article" date="2020" name="Fungal Divers.">
        <title>Resolving the Mortierellaceae phylogeny through synthesis of multi-gene phylogenetics and phylogenomics.</title>
        <authorList>
            <person name="Vandepol N."/>
            <person name="Liber J."/>
            <person name="Desiro A."/>
            <person name="Na H."/>
            <person name="Kennedy M."/>
            <person name="Barry K."/>
            <person name="Grigoriev I.V."/>
            <person name="Miller A.N."/>
            <person name="O'Donnell K."/>
            <person name="Stajich J.E."/>
            <person name="Bonito G."/>
        </authorList>
    </citation>
    <scope>NUCLEOTIDE SEQUENCE</scope>
    <source>
        <strain evidence="6">NRRL 2769</strain>
    </source>
</reference>
<dbReference type="PANTHER" id="PTHR23310">
    <property type="entry name" value="ACYL-COA-BINDING PROTEIN, ACBP"/>
    <property type="match status" value="1"/>
</dbReference>
<dbReference type="InterPro" id="IPR035984">
    <property type="entry name" value="Acyl-CoA-binding_sf"/>
</dbReference>
<comment type="similarity">
    <text evidence="1">Belongs to the ACBP family.</text>
</comment>
<feature type="domain" description="ACB" evidence="5">
    <location>
        <begin position="39"/>
        <end position="140"/>
    </location>
</feature>
<keyword evidence="4" id="KW-1133">Transmembrane helix</keyword>
<gene>
    <name evidence="6" type="ORF">BGZ80_010665</name>
</gene>
<dbReference type="SUPFAM" id="SSF47027">
    <property type="entry name" value="Acyl-CoA binding protein"/>
    <property type="match status" value="1"/>
</dbReference>
<evidence type="ECO:0000256" key="3">
    <source>
        <dbReference type="SAM" id="MobiDB-lite"/>
    </source>
</evidence>
<evidence type="ECO:0000256" key="1">
    <source>
        <dbReference type="ARBA" id="ARBA00005567"/>
    </source>
</evidence>
<feature type="region of interest" description="Disordered" evidence="3">
    <location>
        <begin position="1"/>
        <end position="26"/>
    </location>
</feature>
<feature type="compositionally biased region" description="Polar residues" evidence="3">
    <location>
        <begin position="576"/>
        <end position="585"/>
    </location>
</feature>
<feature type="compositionally biased region" description="Acidic residues" evidence="3">
    <location>
        <begin position="252"/>
        <end position="262"/>
    </location>
</feature>
<accession>A0A9P6MV84</accession>
<feature type="region of interest" description="Disordered" evidence="3">
    <location>
        <begin position="571"/>
        <end position="639"/>
    </location>
</feature>
<feature type="compositionally biased region" description="Low complexity" evidence="3">
    <location>
        <begin position="503"/>
        <end position="537"/>
    </location>
</feature>
<proteinExistence type="inferred from homology"/>
<dbReference type="PRINTS" id="PR00689">
    <property type="entry name" value="ACOABINDINGP"/>
</dbReference>
<feature type="region of interest" description="Disordered" evidence="3">
    <location>
        <begin position="252"/>
        <end position="339"/>
    </location>
</feature>
<protein>
    <recommendedName>
        <fullName evidence="5">ACB domain-containing protein</fullName>
    </recommendedName>
</protein>
<evidence type="ECO:0000256" key="4">
    <source>
        <dbReference type="SAM" id="Phobius"/>
    </source>
</evidence>
<dbReference type="EMBL" id="JAAAID010000768">
    <property type="protein sequence ID" value="KAG0014073.1"/>
    <property type="molecule type" value="Genomic_DNA"/>
</dbReference>
<keyword evidence="4" id="KW-0472">Membrane</keyword>
<dbReference type="Gene3D" id="1.20.80.10">
    <property type="match status" value="1"/>
</dbReference>
<keyword evidence="4" id="KW-0812">Transmembrane</keyword>
<dbReference type="Proteomes" id="UP000703661">
    <property type="component" value="Unassembled WGS sequence"/>
</dbReference>
<keyword evidence="7" id="KW-1185">Reference proteome</keyword>
<organism evidence="6 7">
    <name type="scientific">Entomortierella chlamydospora</name>
    <dbReference type="NCBI Taxonomy" id="101097"/>
    <lineage>
        <taxon>Eukaryota</taxon>
        <taxon>Fungi</taxon>
        <taxon>Fungi incertae sedis</taxon>
        <taxon>Mucoromycota</taxon>
        <taxon>Mortierellomycotina</taxon>
        <taxon>Mortierellomycetes</taxon>
        <taxon>Mortierellales</taxon>
        <taxon>Mortierellaceae</taxon>
        <taxon>Entomortierella</taxon>
    </lineage>
</organism>
<dbReference type="InterPro" id="IPR000582">
    <property type="entry name" value="Acyl-CoA-binding_protein"/>
</dbReference>
<dbReference type="Pfam" id="PF00887">
    <property type="entry name" value="ACBP"/>
    <property type="match status" value="1"/>
</dbReference>
<dbReference type="GO" id="GO:0000062">
    <property type="term" value="F:fatty-acyl-CoA binding"/>
    <property type="evidence" value="ECO:0007669"/>
    <property type="project" value="InterPro"/>
</dbReference>
<feature type="compositionally biased region" description="Polar residues" evidence="3">
    <location>
        <begin position="266"/>
        <end position="285"/>
    </location>
</feature>
<dbReference type="GO" id="GO:0006631">
    <property type="term" value="P:fatty acid metabolic process"/>
    <property type="evidence" value="ECO:0007669"/>
    <property type="project" value="TreeGrafter"/>
</dbReference>
<feature type="region of interest" description="Disordered" evidence="3">
    <location>
        <begin position="483"/>
        <end position="549"/>
    </location>
</feature>
<dbReference type="PROSITE" id="PS51228">
    <property type="entry name" value="ACB_2"/>
    <property type="match status" value="1"/>
</dbReference>
<name>A0A9P6MV84_9FUNG</name>
<evidence type="ECO:0000313" key="7">
    <source>
        <dbReference type="Proteomes" id="UP000703661"/>
    </source>
</evidence>
<evidence type="ECO:0000256" key="2">
    <source>
        <dbReference type="ARBA" id="ARBA00023121"/>
    </source>
</evidence>
<keyword evidence="2" id="KW-0446">Lipid-binding</keyword>
<dbReference type="AlphaFoldDB" id="A0A9P6MV84"/>